<gene>
    <name evidence="2" type="ORF">PS712_02110</name>
</gene>
<sequence>MAGSDKKEQQLAAGQTTSGGAAPLAVQAPDVRGIVIDGVPDGLIPRANLDSDQTISIGSWFGSLPPTGETDTFRLQIARKGSNEWKTLPPDRTYTGGPDWKPLLFSLPSAFMLAPENEGGFDLRYEHVNYNHVPDHSDRVPIHIDKVPPNGATPPAKMGFSFTPPITDATFGTNDFLEFTIPGWTGDQADVTVMFGWIKGELPEDPSDITLCGPQAISANGTVRIPKVDFIAAGDGACCGGYVLIDKAGNVSSLSLYELMSVALGPTPTPAPLPAPQVTDATGGELLRSDIVNGGVIVRFGRITNGKDTDQIALKWGDTEVEGRLPVGSNPVTHSFFVPWDHIKTAYGVATGAVDTDVQYIVYRGLESYPSVIISVDCNLSNTGPDNPNPEPGNPNLEDVTIVGESGVDNTLIETDEDKDVFAKIELVAPLNDGDTYQVMWNGTPIGDPYVINVTNDTEGDIIEIPLVWDLIRGEGASATMPVWYVLTNANHKNPQEPENRTEVDVAFLKIYLPPAEALNLNAAGRITCSSLRWNVGNSSYGIEFRIPPSAQLKAGDTVEAEYKAFTDASSPVEVPGASKTHTFTNVTDDQAANGIAWLIEPYATHVLPTWSNDKPLGLVEVSYTIIGKSALPTPVSTQIGLAQGEGSCNVPAPNP</sequence>
<reference evidence="2 3" key="1">
    <citation type="submission" date="2019-09" db="EMBL/GenBank/DDBJ databases">
        <authorList>
            <person name="Chandra G."/>
            <person name="Truman W A."/>
        </authorList>
    </citation>
    <scope>NUCLEOTIDE SEQUENCE [LARGE SCALE GENOMIC DNA]</scope>
    <source>
        <strain evidence="2">PS712</strain>
    </source>
</reference>
<dbReference type="OrthoDB" id="6891193at2"/>
<dbReference type="Proteomes" id="UP000326018">
    <property type="component" value="Unassembled WGS sequence"/>
</dbReference>
<evidence type="ECO:0000256" key="1">
    <source>
        <dbReference type="SAM" id="MobiDB-lite"/>
    </source>
</evidence>
<accession>A0A5E7C041</accession>
<organism evidence="2 3">
    <name type="scientific">Pseudomonas fluorescens</name>
    <dbReference type="NCBI Taxonomy" id="294"/>
    <lineage>
        <taxon>Bacteria</taxon>
        <taxon>Pseudomonadati</taxon>
        <taxon>Pseudomonadota</taxon>
        <taxon>Gammaproteobacteria</taxon>
        <taxon>Pseudomonadales</taxon>
        <taxon>Pseudomonadaceae</taxon>
        <taxon>Pseudomonas</taxon>
    </lineage>
</organism>
<dbReference type="EMBL" id="CABVIB010000008">
    <property type="protein sequence ID" value="VVN93834.1"/>
    <property type="molecule type" value="Genomic_DNA"/>
</dbReference>
<dbReference type="RefSeq" id="WP_150702229.1">
    <property type="nucleotide sequence ID" value="NZ_CABVIB010000008.1"/>
</dbReference>
<dbReference type="AlphaFoldDB" id="A0A5E7C041"/>
<evidence type="ECO:0000313" key="2">
    <source>
        <dbReference type="EMBL" id="VVN93834.1"/>
    </source>
</evidence>
<protein>
    <submittedName>
        <fullName evidence="2">Uncharacterized protein</fullName>
    </submittedName>
</protein>
<evidence type="ECO:0000313" key="3">
    <source>
        <dbReference type="Proteomes" id="UP000326018"/>
    </source>
</evidence>
<proteinExistence type="predicted"/>
<feature type="region of interest" description="Disordered" evidence="1">
    <location>
        <begin position="1"/>
        <end position="24"/>
    </location>
</feature>
<name>A0A5E7C041_PSEFL</name>